<dbReference type="InterPro" id="IPR036188">
    <property type="entry name" value="FAD/NAD-bd_sf"/>
</dbReference>
<evidence type="ECO:0000259" key="8">
    <source>
        <dbReference type="Pfam" id="PF05199"/>
    </source>
</evidence>
<dbReference type="AlphaFoldDB" id="A0A210Q0V8"/>
<evidence type="ECO:0000313" key="9">
    <source>
        <dbReference type="EMBL" id="OWF42345.1"/>
    </source>
</evidence>
<dbReference type="InterPro" id="IPR012132">
    <property type="entry name" value="GMC_OxRdtase"/>
</dbReference>
<dbReference type="STRING" id="6573.A0A210Q0V8"/>
<dbReference type="Proteomes" id="UP000242188">
    <property type="component" value="Unassembled WGS sequence"/>
</dbReference>
<evidence type="ECO:0000256" key="4">
    <source>
        <dbReference type="ARBA" id="ARBA00022827"/>
    </source>
</evidence>
<evidence type="ECO:0000256" key="3">
    <source>
        <dbReference type="ARBA" id="ARBA00022630"/>
    </source>
</evidence>
<dbReference type="EMBL" id="NEDP02005295">
    <property type="protein sequence ID" value="OWF42345.1"/>
    <property type="molecule type" value="Genomic_DNA"/>
</dbReference>
<feature type="compositionally biased region" description="Polar residues" evidence="6">
    <location>
        <begin position="640"/>
        <end position="649"/>
    </location>
</feature>
<dbReference type="PANTHER" id="PTHR11552">
    <property type="entry name" value="GLUCOSE-METHANOL-CHOLINE GMC OXIDOREDUCTASE"/>
    <property type="match status" value="1"/>
</dbReference>
<keyword evidence="4 5" id="KW-0274">FAD</keyword>
<protein>
    <submittedName>
        <fullName evidence="9">Glucose dehydrogenase [acceptor]</fullName>
    </submittedName>
</protein>
<feature type="compositionally biased region" description="Polar residues" evidence="6">
    <location>
        <begin position="659"/>
        <end position="670"/>
    </location>
</feature>
<dbReference type="GO" id="GO:0050660">
    <property type="term" value="F:flavin adenine dinucleotide binding"/>
    <property type="evidence" value="ECO:0007669"/>
    <property type="project" value="InterPro"/>
</dbReference>
<dbReference type="SUPFAM" id="SSF51905">
    <property type="entry name" value="FAD/NAD(P)-binding domain"/>
    <property type="match status" value="1"/>
</dbReference>
<dbReference type="PANTHER" id="PTHR11552:SF147">
    <property type="entry name" value="CHOLINE DEHYDROGENASE, MITOCHONDRIAL"/>
    <property type="match status" value="1"/>
</dbReference>
<name>A0A210Q0V8_MIZYE</name>
<evidence type="ECO:0000313" key="10">
    <source>
        <dbReference type="Proteomes" id="UP000242188"/>
    </source>
</evidence>
<dbReference type="GO" id="GO:0016614">
    <property type="term" value="F:oxidoreductase activity, acting on CH-OH group of donors"/>
    <property type="evidence" value="ECO:0007669"/>
    <property type="project" value="InterPro"/>
</dbReference>
<evidence type="ECO:0000256" key="1">
    <source>
        <dbReference type="ARBA" id="ARBA00001974"/>
    </source>
</evidence>
<feature type="binding site" evidence="5">
    <location>
        <position position="117"/>
    </location>
    <ligand>
        <name>FAD</name>
        <dbReference type="ChEBI" id="CHEBI:57692"/>
    </ligand>
</feature>
<proteinExistence type="inferred from homology"/>
<accession>A0A210Q0V8</accession>
<reference evidence="9 10" key="1">
    <citation type="journal article" date="2017" name="Nat. Ecol. Evol.">
        <title>Scallop genome provides insights into evolution of bilaterian karyotype and development.</title>
        <authorList>
            <person name="Wang S."/>
            <person name="Zhang J."/>
            <person name="Jiao W."/>
            <person name="Li J."/>
            <person name="Xun X."/>
            <person name="Sun Y."/>
            <person name="Guo X."/>
            <person name="Huan P."/>
            <person name="Dong B."/>
            <person name="Zhang L."/>
            <person name="Hu X."/>
            <person name="Sun X."/>
            <person name="Wang J."/>
            <person name="Zhao C."/>
            <person name="Wang Y."/>
            <person name="Wang D."/>
            <person name="Huang X."/>
            <person name="Wang R."/>
            <person name="Lv J."/>
            <person name="Li Y."/>
            <person name="Zhang Z."/>
            <person name="Liu B."/>
            <person name="Lu W."/>
            <person name="Hui Y."/>
            <person name="Liang J."/>
            <person name="Zhou Z."/>
            <person name="Hou R."/>
            <person name="Li X."/>
            <person name="Liu Y."/>
            <person name="Li H."/>
            <person name="Ning X."/>
            <person name="Lin Y."/>
            <person name="Zhao L."/>
            <person name="Xing Q."/>
            <person name="Dou J."/>
            <person name="Li Y."/>
            <person name="Mao J."/>
            <person name="Guo H."/>
            <person name="Dou H."/>
            <person name="Li T."/>
            <person name="Mu C."/>
            <person name="Jiang W."/>
            <person name="Fu Q."/>
            <person name="Fu X."/>
            <person name="Miao Y."/>
            <person name="Liu J."/>
            <person name="Yu Q."/>
            <person name="Li R."/>
            <person name="Liao H."/>
            <person name="Li X."/>
            <person name="Kong Y."/>
            <person name="Jiang Z."/>
            <person name="Chourrout D."/>
            <person name="Li R."/>
            <person name="Bao Z."/>
        </authorList>
    </citation>
    <scope>NUCLEOTIDE SEQUENCE [LARGE SCALE GENOMIC DNA]</scope>
    <source>
        <strain evidence="9 10">PY_sf001</strain>
    </source>
</reference>
<comment type="caution">
    <text evidence="9">The sequence shown here is derived from an EMBL/GenBank/DDBJ whole genome shotgun (WGS) entry which is preliminary data.</text>
</comment>
<dbReference type="SUPFAM" id="SSF54373">
    <property type="entry name" value="FAD-linked reductases, C-terminal domain"/>
    <property type="match status" value="1"/>
</dbReference>
<dbReference type="OrthoDB" id="6102814at2759"/>
<organism evidence="9 10">
    <name type="scientific">Mizuhopecten yessoensis</name>
    <name type="common">Japanese scallop</name>
    <name type="synonym">Patinopecten yessoensis</name>
    <dbReference type="NCBI Taxonomy" id="6573"/>
    <lineage>
        <taxon>Eukaryota</taxon>
        <taxon>Metazoa</taxon>
        <taxon>Spiralia</taxon>
        <taxon>Lophotrochozoa</taxon>
        <taxon>Mollusca</taxon>
        <taxon>Bivalvia</taxon>
        <taxon>Autobranchia</taxon>
        <taxon>Pteriomorphia</taxon>
        <taxon>Pectinida</taxon>
        <taxon>Pectinoidea</taxon>
        <taxon>Pectinidae</taxon>
        <taxon>Mizuhopecten</taxon>
    </lineage>
</organism>
<keyword evidence="3" id="KW-0285">Flavoprotein</keyword>
<feature type="binding site" evidence="5">
    <location>
        <position position="121"/>
    </location>
    <ligand>
        <name>FAD</name>
        <dbReference type="ChEBI" id="CHEBI:57692"/>
    </ligand>
</feature>
<feature type="region of interest" description="Disordered" evidence="6">
    <location>
        <begin position="639"/>
        <end position="683"/>
    </location>
</feature>
<comment type="similarity">
    <text evidence="2">Belongs to the GMC oxidoreductase family.</text>
</comment>
<feature type="binding site" evidence="5">
    <location>
        <position position="253"/>
    </location>
    <ligand>
        <name>FAD</name>
        <dbReference type="ChEBI" id="CHEBI:57692"/>
    </ligand>
</feature>
<feature type="domain" description="Glucose-methanol-choline oxidoreductase N-terminal" evidence="7">
    <location>
        <begin position="31"/>
        <end position="327"/>
    </location>
</feature>
<evidence type="ECO:0000256" key="5">
    <source>
        <dbReference type="PIRSR" id="PIRSR000137-2"/>
    </source>
</evidence>
<dbReference type="PIRSF" id="PIRSF000137">
    <property type="entry name" value="Alcohol_oxidase"/>
    <property type="match status" value="1"/>
</dbReference>
<dbReference type="Pfam" id="PF05199">
    <property type="entry name" value="GMC_oxred_C"/>
    <property type="match status" value="1"/>
</dbReference>
<keyword evidence="10" id="KW-1185">Reference proteome</keyword>
<evidence type="ECO:0000256" key="2">
    <source>
        <dbReference type="ARBA" id="ARBA00010790"/>
    </source>
</evidence>
<dbReference type="Gene3D" id="3.50.50.60">
    <property type="entry name" value="FAD/NAD(P)-binding domain"/>
    <property type="match status" value="1"/>
</dbReference>
<dbReference type="InterPro" id="IPR000172">
    <property type="entry name" value="GMC_OxRdtase_N"/>
</dbReference>
<feature type="domain" description="Glucose-methanol-choline oxidoreductase C-terminal" evidence="8">
    <location>
        <begin position="436"/>
        <end position="574"/>
    </location>
</feature>
<dbReference type="Pfam" id="PF00732">
    <property type="entry name" value="GMC_oxred_N"/>
    <property type="match status" value="1"/>
</dbReference>
<comment type="cofactor">
    <cofactor evidence="1 5">
        <name>FAD</name>
        <dbReference type="ChEBI" id="CHEBI:57692"/>
    </cofactor>
</comment>
<sequence>MFWILAVLLSLAAADTPNKDGKCKQKLANQYDYIIVGAGTAGCVLANRLSEHPFHNVLLIEAGGSDRDRPETTLIDTPALVADLWNSDVSWRYSSEPQSSAGFGLNGNRLNLPRGKVIGGTMAINTMVYQRGSPEIYNQWAKKGAHGWSYNEVEQYFERMEDVRLNEPYNKAKRGTCGPMRVSQNKITIFRDLFGNASLALGYKRMSCNEGVDEGFCALQINTKSGERWNTAKAYLAPVMGRKNLHVLTDTTVAKVLLYQGTAVGVEFRSSEGKTKRVFTRKEVIISAGVFNTPKLLLLSGIGPREHLKQLEIPVMSNVPVGLDLKELPVVPLRIFLNIPSFTPELLVRPEHTLAYITNRTGLLSEVSPKEGLLFAKTSLDTPDWPDINLYFISTLFDRLPEILRSWNIKENLINTWFREGLGREGIQIMAQLIHPLSRGRVTLKSDDPMDPPLIDPGFLTDIRDVRELIKAVRLINELVNTEYLKKAGATMDAPFPECNQFTFNTTDYWECYIRYFAIANFHGTGTVKMGSVKDNAAVLDPELRVKGIHGLRVVGSSAMPEPTEDQTAAVIMMAERASDLIKLAAGVPVGDVPMIPRRMPRNNPRLPRPSGPPRNQHRPHNLPMKNAPVVIQEDGHLSTPLSQHVEPQNTPPSPSGALISSSNQQSPIDHTSLHKPLGPLTL</sequence>
<evidence type="ECO:0000256" key="6">
    <source>
        <dbReference type="SAM" id="MobiDB-lite"/>
    </source>
</evidence>
<dbReference type="Gene3D" id="3.30.560.10">
    <property type="entry name" value="Glucose Oxidase, domain 3"/>
    <property type="match status" value="1"/>
</dbReference>
<feature type="region of interest" description="Disordered" evidence="6">
    <location>
        <begin position="593"/>
        <end position="623"/>
    </location>
</feature>
<dbReference type="InterPro" id="IPR007867">
    <property type="entry name" value="GMC_OxRtase_C"/>
</dbReference>
<feature type="binding site" evidence="5">
    <location>
        <begin position="125"/>
        <end position="128"/>
    </location>
    <ligand>
        <name>FAD</name>
        <dbReference type="ChEBI" id="CHEBI:57692"/>
    </ligand>
</feature>
<gene>
    <name evidence="9" type="ORF">KP79_PYT19431</name>
</gene>
<evidence type="ECO:0000259" key="7">
    <source>
        <dbReference type="Pfam" id="PF00732"/>
    </source>
</evidence>